<dbReference type="InterPro" id="IPR049492">
    <property type="entry name" value="BD-FAE-like_dom"/>
</dbReference>
<sequence precursor="true">MSCPALPHLFSSCFLTSAALVFAMTFVHVAAADTPAQMSEPLWPAGVPGARFTEKGDVPELIFTLAESETPVASVVILPGGGYGRHAMGHEGDEIAEWFRSMGMSSAICTYRLRGAGNGGEGYGHPAPMLDAQRAIQTLRARANELNLNPNQIGVIGFSAGGHLASTVSTHFAQVNDQSDDPIAKVSSRPNFSILCYGVLSLGTPYTHLGSQRNLLGSDPDPRLLASLDNPTQVTADTPPTFLFHTAEDQSVPVENSLQYYRACVDKGVQVEMHLFAEGRHGLGLARNVEGASLWPGLCEAWLKRLKMIDNQ</sequence>
<dbReference type="InterPro" id="IPR029058">
    <property type="entry name" value="AB_hydrolase_fold"/>
</dbReference>
<evidence type="ECO:0000256" key="1">
    <source>
        <dbReference type="ARBA" id="ARBA00022801"/>
    </source>
</evidence>
<feature type="signal peptide" evidence="2">
    <location>
        <begin position="1"/>
        <end position="23"/>
    </location>
</feature>
<proteinExistence type="predicted"/>
<organism evidence="4 5">
    <name type="scientific">Novipirellula artificiosorum</name>
    <dbReference type="NCBI Taxonomy" id="2528016"/>
    <lineage>
        <taxon>Bacteria</taxon>
        <taxon>Pseudomonadati</taxon>
        <taxon>Planctomycetota</taxon>
        <taxon>Planctomycetia</taxon>
        <taxon>Pirellulales</taxon>
        <taxon>Pirellulaceae</taxon>
        <taxon>Novipirellula</taxon>
    </lineage>
</organism>
<dbReference type="Gene3D" id="3.40.50.1820">
    <property type="entry name" value="alpha/beta hydrolase"/>
    <property type="match status" value="1"/>
</dbReference>
<dbReference type="GO" id="GO:0046555">
    <property type="term" value="F:acetylxylan esterase activity"/>
    <property type="evidence" value="ECO:0007669"/>
    <property type="project" value="UniProtKB-EC"/>
</dbReference>
<dbReference type="PANTHER" id="PTHR48081:SF6">
    <property type="entry name" value="PEPTIDASE S9 PROLYL OLIGOPEPTIDASE CATALYTIC DOMAIN-CONTAINING PROTEIN"/>
    <property type="match status" value="1"/>
</dbReference>
<keyword evidence="1 4" id="KW-0378">Hydrolase</keyword>
<evidence type="ECO:0000313" key="4">
    <source>
        <dbReference type="EMBL" id="TWU42080.1"/>
    </source>
</evidence>
<dbReference type="Proteomes" id="UP000319143">
    <property type="component" value="Unassembled WGS sequence"/>
</dbReference>
<accession>A0A5C6DZN8</accession>
<comment type="caution">
    <text evidence="4">The sequence shown here is derived from an EMBL/GenBank/DDBJ whole genome shotgun (WGS) entry which is preliminary data.</text>
</comment>
<dbReference type="EC" id="3.1.1.72" evidence="4"/>
<evidence type="ECO:0000256" key="2">
    <source>
        <dbReference type="SAM" id="SignalP"/>
    </source>
</evidence>
<dbReference type="InterPro" id="IPR050300">
    <property type="entry name" value="GDXG_lipolytic_enzyme"/>
</dbReference>
<protein>
    <submittedName>
        <fullName evidence="4">Acetylxylan esterase</fullName>
        <ecNumber evidence="4">3.1.1.72</ecNumber>
    </submittedName>
</protein>
<name>A0A5C6DZN8_9BACT</name>
<keyword evidence="5" id="KW-1185">Reference proteome</keyword>
<feature type="chain" id="PRO_5022861197" evidence="2">
    <location>
        <begin position="24"/>
        <end position="312"/>
    </location>
</feature>
<dbReference type="PANTHER" id="PTHR48081">
    <property type="entry name" value="AB HYDROLASE SUPERFAMILY PROTEIN C4A8.06C"/>
    <property type="match status" value="1"/>
</dbReference>
<dbReference type="AlphaFoldDB" id="A0A5C6DZN8"/>
<evidence type="ECO:0000313" key="5">
    <source>
        <dbReference type="Proteomes" id="UP000319143"/>
    </source>
</evidence>
<feature type="domain" description="BD-FAE-like" evidence="3">
    <location>
        <begin position="65"/>
        <end position="260"/>
    </location>
</feature>
<gene>
    <name evidence="4" type="primary">axeA1_1</name>
    <name evidence="4" type="ORF">Poly41_03760</name>
</gene>
<dbReference type="RefSeq" id="WP_231615328.1">
    <property type="nucleotide sequence ID" value="NZ_SJPV01000001.1"/>
</dbReference>
<keyword evidence="2" id="KW-0732">Signal</keyword>
<dbReference type="Pfam" id="PF20434">
    <property type="entry name" value="BD-FAE"/>
    <property type="match status" value="1"/>
</dbReference>
<dbReference type="EMBL" id="SJPV01000001">
    <property type="protein sequence ID" value="TWU42080.1"/>
    <property type="molecule type" value="Genomic_DNA"/>
</dbReference>
<evidence type="ECO:0000259" key="3">
    <source>
        <dbReference type="Pfam" id="PF20434"/>
    </source>
</evidence>
<reference evidence="4 5" key="1">
    <citation type="submission" date="2019-02" db="EMBL/GenBank/DDBJ databases">
        <title>Deep-cultivation of Planctomycetes and their phenomic and genomic characterization uncovers novel biology.</title>
        <authorList>
            <person name="Wiegand S."/>
            <person name="Jogler M."/>
            <person name="Boedeker C."/>
            <person name="Pinto D."/>
            <person name="Vollmers J."/>
            <person name="Rivas-Marin E."/>
            <person name="Kohn T."/>
            <person name="Peeters S.H."/>
            <person name="Heuer A."/>
            <person name="Rast P."/>
            <person name="Oberbeckmann S."/>
            <person name="Bunk B."/>
            <person name="Jeske O."/>
            <person name="Meyerdierks A."/>
            <person name="Storesund J.E."/>
            <person name="Kallscheuer N."/>
            <person name="Luecker S."/>
            <person name="Lage O.M."/>
            <person name="Pohl T."/>
            <person name="Merkel B.J."/>
            <person name="Hornburger P."/>
            <person name="Mueller R.-W."/>
            <person name="Bruemmer F."/>
            <person name="Labrenz M."/>
            <person name="Spormann A.M."/>
            <person name="Op Den Camp H."/>
            <person name="Overmann J."/>
            <person name="Amann R."/>
            <person name="Jetten M.S.M."/>
            <person name="Mascher T."/>
            <person name="Medema M.H."/>
            <person name="Devos D.P."/>
            <person name="Kaster A.-K."/>
            <person name="Ovreas L."/>
            <person name="Rohde M."/>
            <person name="Galperin M.Y."/>
            <person name="Jogler C."/>
        </authorList>
    </citation>
    <scope>NUCLEOTIDE SEQUENCE [LARGE SCALE GENOMIC DNA]</scope>
    <source>
        <strain evidence="4 5">Poly41</strain>
    </source>
</reference>
<dbReference type="SUPFAM" id="SSF53474">
    <property type="entry name" value="alpha/beta-Hydrolases"/>
    <property type="match status" value="1"/>
</dbReference>